<dbReference type="Gene3D" id="2.40.10.120">
    <property type="match status" value="1"/>
</dbReference>
<reference evidence="2 3" key="1">
    <citation type="submission" date="2020-02" db="EMBL/GenBank/DDBJ databases">
        <title>Whole-genome analyses of novel actinobacteria.</title>
        <authorList>
            <person name="Sahin N."/>
            <person name="Tokatli A."/>
        </authorList>
    </citation>
    <scope>NUCLEOTIDE SEQUENCE [LARGE SCALE GENOMIC DNA]</scope>
    <source>
        <strain evidence="2 3">YC504</strain>
    </source>
</reference>
<protein>
    <submittedName>
        <fullName evidence="2">Serine protease</fullName>
    </submittedName>
</protein>
<dbReference type="GO" id="GO:0006508">
    <property type="term" value="P:proteolysis"/>
    <property type="evidence" value="ECO:0007669"/>
    <property type="project" value="UniProtKB-KW"/>
</dbReference>
<dbReference type="AlphaFoldDB" id="A0A6G4XWB5"/>
<comment type="caution">
    <text evidence="2">The sequence shown here is derived from an EMBL/GenBank/DDBJ whole genome shotgun (WGS) entry which is preliminary data.</text>
</comment>
<evidence type="ECO:0000256" key="1">
    <source>
        <dbReference type="SAM" id="MobiDB-lite"/>
    </source>
</evidence>
<feature type="non-terminal residue" evidence="2">
    <location>
        <position position="1174"/>
    </location>
</feature>
<dbReference type="InterPro" id="IPR009003">
    <property type="entry name" value="Peptidase_S1_PA"/>
</dbReference>
<dbReference type="Pfam" id="PF13365">
    <property type="entry name" value="Trypsin_2"/>
    <property type="match status" value="1"/>
</dbReference>
<dbReference type="SUPFAM" id="SSF52540">
    <property type="entry name" value="P-loop containing nucleoside triphosphate hydrolases"/>
    <property type="match status" value="1"/>
</dbReference>
<evidence type="ECO:0000313" key="3">
    <source>
        <dbReference type="Proteomes" id="UP000481109"/>
    </source>
</evidence>
<accession>A0A6G4XWB5</accession>
<name>A0A6G4XWB5_9ACTN</name>
<organism evidence="2 3">
    <name type="scientific">Streptomyces mesophilus</name>
    <dbReference type="NCBI Taxonomy" id="1775132"/>
    <lineage>
        <taxon>Bacteria</taxon>
        <taxon>Bacillati</taxon>
        <taxon>Actinomycetota</taxon>
        <taxon>Actinomycetes</taxon>
        <taxon>Kitasatosporales</taxon>
        <taxon>Streptomycetaceae</taxon>
        <taxon>Streptomyces</taxon>
    </lineage>
</organism>
<gene>
    <name evidence="2" type="ORF">G6045_39735</name>
</gene>
<keyword evidence="3" id="KW-1185">Reference proteome</keyword>
<dbReference type="InterPro" id="IPR027417">
    <property type="entry name" value="P-loop_NTPase"/>
</dbReference>
<keyword evidence="2" id="KW-0645">Protease</keyword>
<proteinExistence type="predicted"/>
<evidence type="ECO:0000313" key="2">
    <source>
        <dbReference type="EMBL" id="NGO81738.1"/>
    </source>
</evidence>
<dbReference type="RefSeq" id="WP_165337118.1">
    <property type="nucleotide sequence ID" value="NZ_JAAKZW010000394.1"/>
</dbReference>
<keyword evidence="2" id="KW-0378">Hydrolase</keyword>
<feature type="region of interest" description="Disordered" evidence="1">
    <location>
        <begin position="606"/>
        <end position="637"/>
    </location>
</feature>
<sequence>MAGGREELVRICDLAGRPRGTGFAADEDGTVITSHEAIDGLARIVLHAGGGRTCVVGADAVTSFPEADLALVRTEGLGLRALPLSVREHVEPGAYVRIAALGWREARVLDAGAQVTYTATDRFHLLGGVLELAVGTDAADALQLGGGAAGGPVVDTVTGAVLGVLGTALDAGHRAAGYAVPLRAAARADTGGALGALLTRNAASVPAYGRDLNLAGALQLSAISVGSDLPREEREPVEREEVGRQFAEFLGSASYVLGLVGDPGSGRTTELGALARRRARGGAPAPTVWLRGASLRAQDTSIADAVGRALAHAGRIVAASEGVPVADEEQEGELGDIGPDRIARLVRDAGRPLLVLLDGPEEMPPQLAHRLAEWSAGTGDWLRGTGARLVVACRPEYWEQAGALFPGTALYGSTQGGLLPACVRLGGLGERQAGWVRGLYGVPEGALIARDAEHPLAVRLLGEVRAALGDAVDGCPDRSEVFSAYLDLLCLRIAVRLAAVQDVRGAAVRRLAAKAAGRLHEAARRCLGPGQGELDREAFEEVFPWATGWASAVLTEGALVPAGAGYRFAHEELADWIQGAHLDLDAALFALVHRWREGSEAAAVRAPGPARLPARVESPRRRPRRATADPEPVRPLPVPRHRIGPVLQALLLLERQEGPDQLRRRLDELALAADHFALHGLHPVPSWAAGSRRNPADAAWWAVHLLTETLLRVPDARPYMPVLRLLADRILARGAGRVYEGIGPWFWRALPLPAEERVDLLRRLVVADAGPGEERCLDTVAALLKAEPAVVQPLLARWFTDERPLASAPAATVADAAQALLHTHRHRALDDLTEALVDCGHPRGDELLAMLCEEEPSALCRAVDRWAHDDRAERRVAAASYGVRVALSLDTEADRTLLRYAALALLARPEDGALHGAALSLLVRDPLTRARHLQLALKRYAAGDPQLSSAALATALTTHPEPVLGAFRARLREPGAGAAEVLEALAEITTPAVARRVTHLVRDFLDLRPEAAVQAGVYVDRRLEQGAQARATLFPLVTGLLQSGPPEVRRALAGVLAAPGRGGPSARVLRTELLDVLLELEHDPAVLDEVLTVAVRTGGADWSRTRDLVRRCGLLLVRTPEGAASFDRRLVSLSHARPDFARALTGWLEEGAGLWAVLVGPSARRMIADGVGVR</sequence>
<dbReference type="GO" id="GO:0008233">
    <property type="term" value="F:peptidase activity"/>
    <property type="evidence" value="ECO:0007669"/>
    <property type="project" value="UniProtKB-KW"/>
</dbReference>
<dbReference type="SUPFAM" id="SSF50494">
    <property type="entry name" value="Trypsin-like serine proteases"/>
    <property type="match status" value="1"/>
</dbReference>
<dbReference type="Proteomes" id="UP000481109">
    <property type="component" value="Unassembled WGS sequence"/>
</dbReference>
<dbReference type="EMBL" id="JAAKZW010000394">
    <property type="protein sequence ID" value="NGO81738.1"/>
    <property type="molecule type" value="Genomic_DNA"/>
</dbReference>